<reference evidence="1" key="1">
    <citation type="submission" date="2022-06" db="EMBL/GenBank/DDBJ databases">
        <title>Phylogenomic reconstructions and comparative analyses of Kickxellomycotina fungi.</title>
        <authorList>
            <person name="Reynolds N.K."/>
            <person name="Stajich J.E."/>
            <person name="Barry K."/>
            <person name="Grigoriev I.V."/>
            <person name="Crous P."/>
            <person name="Smith M.E."/>
        </authorList>
    </citation>
    <scope>NUCLEOTIDE SEQUENCE</scope>
    <source>
        <strain evidence="1">RSA 2271</strain>
    </source>
</reference>
<evidence type="ECO:0000313" key="2">
    <source>
        <dbReference type="Proteomes" id="UP001145114"/>
    </source>
</evidence>
<sequence>MEYSDLYKQTGMHCRFSPDGRYLSLAFQHRLVIRNAETIAVVEAFHTPYKAAPYINDVQWAPTSDLVLTLCLAENKVNVWSVEDKEWRFELQDEIAGIKAVRWAPDGRHLLVWSDFELRLTIWSLVSDQKVYIQYPRLTGKGVDFHPDGKLMAVAQRKDYRDYIGIYEAESWSLIKVRTRRHVLPRRRAATNRM</sequence>
<gene>
    <name evidence="1" type="ORF">EV182_001185</name>
</gene>
<proteinExistence type="predicted"/>
<keyword evidence="2" id="KW-1185">Reference proteome</keyword>
<comment type="caution">
    <text evidence="1">The sequence shown here is derived from an EMBL/GenBank/DDBJ whole genome shotgun (WGS) entry which is preliminary data.</text>
</comment>
<protein>
    <submittedName>
        <fullName evidence="1">Uncharacterized protein</fullName>
    </submittedName>
</protein>
<name>A0ACC1HTH5_9FUNG</name>
<organism evidence="1 2">
    <name type="scientific">Spiromyces aspiralis</name>
    <dbReference type="NCBI Taxonomy" id="68401"/>
    <lineage>
        <taxon>Eukaryota</taxon>
        <taxon>Fungi</taxon>
        <taxon>Fungi incertae sedis</taxon>
        <taxon>Zoopagomycota</taxon>
        <taxon>Kickxellomycotina</taxon>
        <taxon>Kickxellomycetes</taxon>
        <taxon>Kickxellales</taxon>
        <taxon>Kickxellaceae</taxon>
        <taxon>Spiromyces</taxon>
    </lineage>
</organism>
<dbReference type="EMBL" id="JAMZIH010000145">
    <property type="protein sequence ID" value="KAJ1679858.1"/>
    <property type="molecule type" value="Genomic_DNA"/>
</dbReference>
<accession>A0ACC1HTH5</accession>
<dbReference type="Proteomes" id="UP001145114">
    <property type="component" value="Unassembled WGS sequence"/>
</dbReference>
<evidence type="ECO:0000313" key="1">
    <source>
        <dbReference type="EMBL" id="KAJ1679858.1"/>
    </source>
</evidence>